<dbReference type="PANTHER" id="PTHR23349:SF97">
    <property type="entry name" value="BHLH DOMAIN-CONTAINING PROTEIN"/>
    <property type="match status" value="1"/>
</dbReference>
<keyword evidence="2" id="KW-1185">Reference proteome</keyword>
<feature type="domain" description="BHLH" evidence="1">
    <location>
        <begin position="130"/>
        <end position="182"/>
    </location>
</feature>
<organism evidence="2 3">
    <name type="scientific">Biomphalaria glabrata</name>
    <name type="common">Bloodfluke planorb</name>
    <name type="synonym">Freshwater snail</name>
    <dbReference type="NCBI Taxonomy" id="6526"/>
    <lineage>
        <taxon>Eukaryota</taxon>
        <taxon>Metazoa</taxon>
        <taxon>Spiralia</taxon>
        <taxon>Lophotrochozoa</taxon>
        <taxon>Mollusca</taxon>
        <taxon>Gastropoda</taxon>
        <taxon>Heterobranchia</taxon>
        <taxon>Euthyneura</taxon>
        <taxon>Panpulmonata</taxon>
        <taxon>Hygrophila</taxon>
        <taxon>Lymnaeoidea</taxon>
        <taxon>Planorbidae</taxon>
        <taxon>Biomphalaria</taxon>
    </lineage>
</organism>
<dbReference type="GO" id="GO:0032502">
    <property type="term" value="P:developmental process"/>
    <property type="evidence" value="ECO:0007669"/>
    <property type="project" value="TreeGrafter"/>
</dbReference>
<proteinExistence type="predicted"/>
<reference evidence="3" key="1">
    <citation type="submission" date="2025-08" db="UniProtKB">
        <authorList>
            <consortium name="RefSeq"/>
        </authorList>
    </citation>
    <scope>IDENTIFICATION</scope>
</reference>
<evidence type="ECO:0000313" key="2">
    <source>
        <dbReference type="Proteomes" id="UP001165740"/>
    </source>
</evidence>
<gene>
    <name evidence="3" type="primary">LOC106060447</name>
</gene>
<evidence type="ECO:0000313" key="3">
    <source>
        <dbReference type="RefSeq" id="XP_013073777.2"/>
    </source>
</evidence>
<dbReference type="InterPro" id="IPR011598">
    <property type="entry name" value="bHLH_dom"/>
</dbReference>
<dbReference type="KEGG" id="bgt:106060447"/>
<accession>A0A9U8E5M9</accession>
<dbReference type="GO" id="GO:0000977">
    <property type="term" value="F:RNA polymerase II transcription regulatory region sequence-specific DNA binding"/>
    <property type="evidence" value="ECO:0007669"/>
    <property type="project" value="TreeGrafter"/>
</dbReference>
<dbReference type="PROSITE" id="PS50888">
    <property type="entry name" value="BHLH"/>
    <property type="match status" value="1"/>
</dbReference>
<dbReference type="PANTHER" id="PTHR23349">
    <property type="entry name" value="BASIC HELIX-LOOP-HELIX TRANSCRIPTION FACTOR, TWIST"/>
    <property type="match status" value="1"/>
</dbReference>
<evidence type="ECO:0000259" key="1">
    <source>
        <dbReference type="PROSITE" id="PS50888"/>
    </source>
</evidence>
<dbReference type="Proteomes" id="UP001165740">
    <property type="component" value="Chromosome 1"/>
</dbReference>
<dbReference type="Pfam" id="PF00010">
    <property type="entry name" value="HLH"/>
    <property type="match status" value="1"/>
</dbReference>
<dbReference type="GO" id="GO:0046983">
    <property type="term" value="F:protein dimerization activity"/>
    <property type="evidence" value="ECO:0007669"/>
    <property type="project" value="InterPro"/>
</dbReference>
<dbReference type="RefSeq" id="XP_013073777.2">
    <property type="nucleotide sequence ID" value="XM_013218323.2"/>
</dbReference>
<dbReference type="SUPFAM" id="SSF47459">
    <property type="entry name" value="HLH, helix-loop-helix DNA-binding domain"/>
    <property type="match status" value="1"/>
</dbReference>
<dbReference type="CDD" id="cd11416">
    <property type="entry name" value="bHLH_TS_ceHLH13_like"/>
    <property type="match status" value="1"/>
</dbReference>
<protein>
    <submittedName>
        <fullName evidence="3">Neurogenic differentiation factor 1-like isoform X1</fullName>
    </submittedName>
</protein>
<name>A0A9U8E5M9_BIOGL</name>
<dbReference type="AlphaFoldDB" id="A0A9U8E5M9"/>
<dbReference type="GeneID" id="106060447"/>
<dbReference type="Gene3D" id="4.10.280.10">
    <property type="entry name" value="Helix-loop-helix DNA-binding domain"/>
    <property type="match status" value="1"/>
</dbReference>
<dbReference type="OrthoDB" id="6125763at2759"/>
<dbReference type="InterPro" id="IPR050283">
    <property type="entry name" value="E-box_TF_Regulators"/>
</dbReference>
<dbReference type="InterPro" id="IPR036638">
    <property type="entry name" value="HLH_DNA-bd_sf"/>
</dbReference>
<dbReference type="SMART" id="SM00353">
    <property type="entry name" value="HLH"/>
    <property type="match status" value="1"/>
</dbReference>
<sequence>MSGYQESFCNLLDLNSSSLMDESVCPSIEESSYTRYEQTTSEHTQFPVEDYPSCAYLSKQHPYSHHGNQSDVMHNYSGTMSEYSNLEERSALPEADDDRVYEYYEQGSSFGYQDPHDATNSYCSFQYGGVPRAAANVRERKRMMSINGAFEELRLHVPTFPFEKRLSKIDTLRLAIAYIALLRDILVSGTDPLEFVEASIHGRKENHSEWNTSDLMSRLSWVRWENLGARRYGAYSSSQPGHRKHPHSGE</sequence>
<dbReference type="GO" id="GO:0000981">
    <property type="term" value="F:DNA-binding transcription factor activity, RNA polymerase II-specific"/>
    <property type="evidence" value="ECO:0007669"/>
    <property type="project" value="TreeGrafter"/>
</dbReference>